<dbReference type="Pfam" id="PF13843">
    <property type="entry name" value="DDE_Tnp_1_7"/>
    <property type="match status" value="1"/>
</dbReference>
<dbReference type="PANTHER" id="PTHR46599">
    <property type="entry name" value="PIGGYBAC TRANSPOSABLE ELEMENT-DERIVED PROTEIN 4"/>
    <property type="match status" value="1"/>
</dbReference>
<comment type="caution">
    <text evidence="2">The sequence shown here is derived from an EMBL/GenBank/DDBJ whole genome shotgun (WGS) entry which is preliminary data.</text>
</comment>
<sequence length="360" mass="41496">MLRSPTGYRLVVSDNFYTRHTFAKAILAFTDGEVRTTRTVRLNLLDKFNKEAVEGAVQRVSEAERVGICRDGGTGTRLEKARGRAPKSLKEPFEVAKIKFVPRVQVSNRAGYIIYKDRKVVIFYSNDLRATLSSRTLTCTSAEAVECCHCLYPIQHWTEDCMLHRKTFMAPTVIAVYNRFMNGVDRVDQLRSTNPNRRREKRLDMTIFTWPLDTALINAYALLKRMGEQVPTLREFKRKIADTLTRNERAIRRQQSRRQKKRQRETIDDFVGAVTSLHKITPNSTRNSSGKLKCYLCRGISKKSKYSCTKCERGFHVECFSAFHYQDVFKARSPALREALEAVCRETSLRRTAPIGQCEQ</sequence>
<evidence type="ECO:0000313" key="2">
    <source>
        <dbReference type="EMBL" id="POM69273.1"/>
    </source>
</evidence>
<reference evidence="2 3" key="1">
    <citation type="journal article" date="2017" name="Genome Biol. Evol.">
        <title>Phytophthora megakarya and P. palmivora, closely related causal agents of cacao black pod rot, underwent increases in genome sizes and gene numbers by different mechanisms.</title>
        <authorList>
            <person name="Ali S.S."/>
            <person name="Shao J."/>
            <person name="Lary D.J."/>
            <person name="Kronmiller B."/>
            <person name="Shen D."/>
            <person name="Strem M.D."/>
            <person name="Amoako-Attah I."/>
            <person name="Akrofi A.Y."/>
            <person name="Begoude B.A."/>
            <person name="Ten Hoopen G.M."/>
            <person name="Coulibaly K."/>
            <person name="Kebe B.I."/>
            <person name="Melnick R.L."/>
            <person name="Guiltinan M.J."/>
            <person name="Tyler B.M."/>
            <person name="Meinhardt L.W."/>
            <person name="Bailey B.A."/>
        </authorList>
    </citation>
    <scope>NUCLEOTIDE SEQUENCE [LARGE SCALE GENOMIC DNA]</scope>
    <source>
        <strain evidence="3">sbr112.9</strain>
    </source>
</reference>
<keyword evidence="3" id="KW-1185">Reference proteome</keyword>
<evidence type="ECO:0000313" key="3">
    <source>
        <dbReference type="Proteomes" id="UP000237271"/>
    </source>
</evidence>
<evidence type="ECO:0000259" key="1">
    <source>
        <dbReference type="Pfam" id="PF13843"/>
    </source>
</evidence>
<organism evidence="2 3">
    <name type="scientific">Phytophthora palmivora</name>
    <dbReference type="NCBI Taxonomy" id="4796"/>
    <lineage>
        <taxon>Eukaryota</taxon>
        <taxon>Sar</taxon>
        <taxon>Stramenopiles</taxon>
        <taxon>Oomycota</taxon>
        <taxon>Peronosporomycetes</taxon>
        <taxon>Peronosporales</taxon>
        <taxon>Peronosporaceae</taxon>
        <taxon>Phytophthora</taxon>
    </lineage>
</organism>
<feature type="domain" description="PiggyBac transposable element-derived protein" evidence="1">
    <location>
        <begin position="154"/>
        <end position="220"/>
    </location>
</feature>
<protein>
    <recommendedName>
        <fullName evidence="1">PiggyBac transposable element-derived protein domain-containing protein</fullName>
    </recommendedName>
</protein>
<dbReference type="PANTHER" id="PTHR46599:SF3">
    <property type="entry name" value="PIGGYBAC TRANSPOSABLE ELEMENT-DERIVED PROTEIN 4"/>
    <property type="match status" value="1"/>
</dbReference>
<dbReference type="EMBL" id="NCKW01007899">
    <property type="protein sequence ID" value="POM69273.1"/>
    <property type="molecule type" value="Genomic_DNA"/>
</dbReference>
<proteinExistence type="predicted"/>
<gene>
    <name evidence="2" type="ORF">PHPALM_14459</name>
</gene>
<accession>A0A2P4XUN5</accession>
<name>A0A2P4XUN5_9STRA</name>
<dbReference type="InterPro" id="IPR029526">
    <property type="entry name" value="PGBD"/>
</dbReference>
<dbReference type="OrthoDB" id="127014at2759"/>
<dbReference type="AlphaFoldDB" id="A0A2P4XUN5"/>
<dbReference type="Proteomes" id="UP000237271">
    <property type="component" value="Unassembled WGS sequence"/>
</dbReference>